<evidence type="ECO:0000256" key="1">
    <source>
        <dbReference type="ARBA" id="ARBA00004230"/>
    </source>
</evidence>
<comment type="caution">
    <text evidence="7">The sequence shown here is derived from an EMBL/GenBank/DDBJ whole genome shotgun (WGS) entry which is preliminary data.</text>
</comment>
<evidence type="ECO:0000313" key="8">
    <source>
        <dbReference type="Proteomes" id="UP000663880"/>
    </source>
</evidence>
<evidence type="ECO:0000256" key="4">
    <source>
        <dbReference type="ARBA" id="ARBA00022846"/>
    </source>
</evidence>
<evidence type="ECO:0000313" key="7">
    <source>
        <dbReference type="EMBL" id="CAF4950926.1"/>
    </source>
</evidence>
<keyword evidence="8" id="KW-1185">Reference proteome</keyword>
<sequence>MSILKARDISSAKRVSQWEELMRKFSEAHKEQCKTVSLDIPRVQRSVKQFPTGSQYEGTWDVLGMSGYGVYKFPNDVIYEGEFDDGLFHGEGELKYPSGEILRGKWKKGALIDKTLIFADGLEYDDIDWSYCRMPDRRFTIEHNNGLQPAGQSYMTPEQPSREVPQGYYDTGDGFYDPKTKVIYSVHDLTAIIRSPSVREQRWIIDNCRSNPIPKLGPRKDLYEEWVEPMLHLPNNSRQDSMPFMAPSKSTPSFGQDYDSVYEFGSCYWRKTSEGAWNKRFINFEPTVD</sequence>
<name>A0A821XRW1_9NEOP</name>
<dbReference type="Proteomes" id="UP000663880">
    <property type="component" value="Unassembled WGS sequence"/>
</dbReference>
<dbReference type="InterPro" id="IPR003409">
    <property type="entry name" value="MORN"/>
</dbReference>
<dbReference type="SMART" id="SM00698">
    <property type="entry name" value="MORN"/>
    <property type="match status" value="2"/>
</dbReference>
<proteinExistence type="predicted"/>
<comment type="subcellular location">
    <subcellularLocation>
        <location evidence="1">Cell projection</location>
        <location evidence="1">Cilium</location>
        <location evidence="1">Flagellum</location>
    </subcellularLocation>
</comment>
<evidence type="ECO:0000256" key="2">
    <source>
        <dbReference type="ARBA" id="ARBA00016322"/>
    </source>
</evidence>
<keyword evidence="4" id="KW-0282">Flagellum</keyword>
<dbReference type="InterPro" id="IPR042814">
    <property type="entry name" value="Morn5"/>
</dbReference>
<dbReference type="SUPFAM" id="SSF82185">
    <property type="entry name" value="Histone H3 K4-specific methyltransferase SET7/9 N-terminal domain"/>
    <property type="match status" value="1"/>
</dbReference>
<dbReference type="OrthoDB" id="300500at2759"/>
<evidence type="ECO:0000256" key="5">
    <source>
        <dbReference type="ARBA" id="ARBA00023069"/>
    </source>
</evidence>
<dbReference type="EMBL" id="CAJOBZ010000073">
    <property type="protein sequence ID" value="CAF4950926.1"/>
    <property type="molecule type" value="Genomic_DNA"/>
</dbReference>
<reference evidence="7" key="1">
    <citation type="submission" date="2021-02" db="EMBL/GenBank/DDBJ databases">
        <authorList>
            <person name="Steward A R."/>
        </authorList>
    </citation>
    <scope>NUCLEOTIDE SEQUENCE</scope>
</reference>
<gene>
    <name evidence="7" type="ORF">PMACD_LOCUS15679</name>
</gene>
<keyword evidence="6" id="KW-0966">Cell projection</keyword>
<dbReference type="Gene3D" id="2.20.110.10">
    <property type="entry name" value="Histone H3 K4-specific methyltransferase SET7/9 N-terminal domain"/>
    <property type="match status" value="1"/>
</dbReference>
<evidence type="ECO:0000256" key="6">
    <source>
        <dbReference type="ARBA" id="ARBA00023273"/>
    </source>
</evidence>
<accession>A0A821XRW1</accession>
<evidence type="ECO:0000256" key="3">
    <source>
        <dbReference type="ARBA" id="ARBA00022737"/>
    </source>
</evidence>
<dbReference type="AlphaFoldDB" id="A0A821XRW1"/>
<keyword evidence="5" id="KW-0969">Cilium</keyword>
<dbReference type="PANTHER" id="PTHR46437:SF1">
    <property type="entry name" value="MORN REPEAT-CONTAINING PROTEIN 5"/>
    <property type="match status" value="1"/>
</dbReference>
<organism evidence="7 8">
    <name type="scientific">Pieris macdunnoughi</name>
    <dbReference type="NCBI Taxonomy" id="345717"/>
    <lineage>
        <taxon>Eukaryota</taxon>
        <taxon>Metazoa</taxon>
        <taxon>Ecdysozoa</taxon>
        <taxon>Arthropoda</taxon>
        <taxon>Hexapoda</taxon>
        <taxon>Insecta</taxon>
        <taxon>Pterygota</taxon>
        <taxon>Neoptera</taxon>
        <taxon>Endopterygota</taxon>
        <taxon>Lepidoptera</taxon>
        <taxon>Glossata</taxon>
        <taxon>Ditrysia</taxon>
        <taxon>Papilionoidea</taxon>
        <taxon>Pieridae</taxon>
        <taxon>Pierinae</taxon>
        <taxon>Pieris</taxon>
    </lineage>
</organism>
<keyword evidence="3" id="KW-0677">Repeat</keyword>
<protein>
    <recommendedName>
        <fullName evidence="2">MORN repeat-containing protein 5</fullName>
    </recommendedName>
</protein>
<dbReference type="GO" id="GO:0031514">
    <property type="term" value="C:motile cilium"/>
    <property type="evidence" value="ECO:0007669"/>
    <property type="project" value="UniProtKB-SubCell"/>
</dbReference>
<dbReference type="PANTHER" id="PTHR46437">
    <property type="entry name" value="MORN REPEAT-CONTAINING PROTEIN 5"/>
    <property type="match status" value="1"/>
</dbReference>
<dbReference type="Pfam" id="PF02493">
    <property type="entry name" value="MORN"/>
    <property type="match status" value="2"/>
</dbReference>